<evidence type="ECO:0000256" key="6">
    <source>
        <dbReference type="ARBA" id="ARBA00022960"/>
    </source>
</evidence>
<dbReference type="InterPro" id="IPR051046">
    <property type="entry name" value="MurCDEF_CellWall_CoF430Synth"/>
</dbReference>
<evidence type="ECO:0000259" key="14">
    <source>
        <dbReference type="Pfam" id="PF08245"/>
    </source>
</evidence>
<dbReference type="InterPro" id="IPR013221">
    <property type="entry name" value="Mur_ligase_cen"/>
</dbReference>
<keyword evidence="3 10" id="KW-0132">Cell division</keyword>
<comment type="function">
    <text evidence="10 11">Involved in cell wall formation. Catalyzes the final step in the synthesis of UDP-N-acetylmuramoyl-pentapeptide, the precursor of murein.</text>
</comment>
<dbReference type="InterPro" id="IPR035911">
    <property type="entry name" value="MurE/MurF_N"/>
</dbReference>
<accession>A0ABP6RD15</accession>
<evidence type="ECO:0000256" key="8">
    <source>
        <dbReference type="ARBA" id="ARBA00023306"/>
    </source>
</evidence>
<evidence type="ECO:0000256" key="10">
    <source>
        <dbReference type="HAMAP-Rule" id="MF_02019"/>
    </source>
</evidence>
<dbReference type="PANTHER" id="PTHR43024:SF1">
    <property type="entry name" value="UDP-N-ACETYLMURAMOYL-TRIPEPTIDE--D-ALANYL-D-ALANINE LIGASE"/>
    <property type="match status" value="1"/>
</dbReference>
<organism evidence="15 16">
    <name type="scientific">Nesterenkonia halobia</name>
    <dbReference type="NCBI Taxonomy" id="37922"/>
    <lineage>
        <taxon>Bacteria</taxon>
        <taxon>Bacillati</taxon>
        <taxon>Actinomycetota</taxon>
        <taxon>Actinomycetes</taxon>
        <taxon>Micrococcales</taxon>
        <taxon>Micrococcaceae</taxon>
        <taxon>Nesterenkonia</taxon>
    </lineage>
</organism>
<dbReference type="Gene3D" id="3.90.190.20">
    <property type="entry name" value="Mur ligase, C-terminal domain"/>
    <property type="match status" value="1"/>
</dbReference>
<evidence type="ECO:0000259" key="13">
    <source>
        <dbReference type="Pfam" id="PF02875"/>
    </source>
</evidence>
<dbReference type="Gene3D" id="3.40.1190.10">
    <property type="entry name" value="Mur-like, catalytic domain"/>
    <property type="match status" value="1"/>
</dbReference>
<gene>
    <name evidence="10" type="primary">murF</name>
    <name evidence="15" type="ORF">GCM10020260_18300</name>
</gene>
<keyword evidence="4 10" id="KW-0547">Nucleotide-binding</keyword>
<dbReference type="SUPFAM" id="SSF53244">
    <property type="entry name" value="MurD-like peptide ligases, peptide-binding domain"/>
    <property type="match status" value="1"/>
</dbReference>
<feature type="domain" description="Mur ligase C-terminal" evidence="13">
    <location>
        <begin position="340"/>
        <end position="467"/>
    </location>
</feature>
<comment type="caution">
    <text evidence="15">The sequence shown here is derived from an EMBL/GenBank/DDBJ whole genome shotgun (WGS) entry which is preliminary data.</text>
</comment>
<keyword evidence="7 10" id="KW-0573">Peptidoglycan synthesis</keyword>
<comment type="catalytic activity">
    <reaction evidence="10 11">
        <text>D-alanyl-D-alanine + UDP-N-acetyl-alpha-D-muramoyl-L-alanyl-gamma-D-glutamyl-meso-2,6-diaminopimelate + ATP = UDP-N-acetyl-alpha-D-muramoyl-L-alanyl-gamma-D-glutamyl-meso-2,6-diaminopimeloyl-D-alanyl-D-alanine + ADP + phosphate + H(+)</text>
        <dbReference type="Rhea" id="RHEA:28374"/>
        <dbReference type="ChEBI" id="CHEBI:15378"/>
        <dbReference type="ChEBI" id="CHEBI:30616"/>
        <dbReference type="ChEBI" id="CHEBI:43474"/>
        <dbReference type="ChEBI" id="CHEBI:57822"/>
        <dbReference type="ChEBI" id="CHEBI:61386"/>
        <dbReference type="ChEBI" id="CHEBI:83905"/>
        <dbReference type="ChEBI" id="CHEBI:456216"/>
        <dbReference type="EC" id="6.3.2.10"/>
    </reaction>
</comment>
<name>A0ABP6RD15_9MICC</name>
<evidence type="ECO:0000256" key="4">
    <source>
        <dbReference type="ARBA" id="ARBA00022741"/>
    </source>
</evidence>
<keyword evidence="16" id="KW-1185">Reference proteome</keyword>
<keyword evidence="8 10" id="KW-0131">Cell cycle</keyword>
<comment type="similarity">
    <text evidence="10">Belongs to the MurCDEF family. MurF subfamily.</text>
</comment>
<dbReference type="SUPFAM" id="SSF53623">
    <property type="entry name" value="MurD-like peptide ligases, catalytic domain"/>
    <property type="match status" value="1"/>
</dbReference>
<evidence type="ECO:0000256" key="7">
    <source>
        <dbReference type="ARBA" id="ARBA00022984"/>
    </source>
</evidence>
<evidence type="ECO:0000256" key="1">
    <source>
        <dbReference type="ARBA" id="ARBA00022490"/>
    </source>
</evidence>
<evidence type="ECO:0000256" key="5">
    <source>
        <dbReference type="ARBA" id="ARBA00022840"/>
    </source>
</evidence>
<keyword evidence="1 10" id="KW-0963">Cytoplasm</keyword>
<dbReference type="EC" id="6.3.2.10" evidence="10 11"/>
<dbReference type="Proteomes" id="UP001501736">
    <property type="component" value="Unassembled WGS sequence"/>
</dbReference>
<evidence type="ECO:0000313" key="16">
    <source>
        <dbReference type="Proteomes" id="UP001501736"/>
    </source>
</evidence>
<comment type="subcellular location">
    <subcellularLocation>
        <location evidence="10 11">Cytoplasm</location>
    </subcellularLocation>
</comment>
<dbReference type="NCBIfam" id="TIGR01143">
    <property type="entry name" value="murF"/>
    <property type="match status" value="1"/>
</dbReference>
<feature type="binding site" evidence="10">
    <location>
        <begin position="119"/>
        <end position="125"/>
    </location>
    <ligand>
        <name>ATP</name>
        <dbReference type="ChEBI" id="CHEBI:30616"/>
    </ligand>
</feature>
<dbReference type="InterPro" id="IPR005863">
    <property type="entry name" value="UDP-N-AcMur_synth"/>
</dbReference>
<dbReference type="RefSeq" id="WP_344720515.1">
    <property type="nucleotide sequence ID" value="NZ_BAAAYG010000007.1"/>
</dbReference>
<dbReference type="EMBL" id="BAAAYG010000007">
    <property type="protein sequence ID" value="GAA3285566.1"/>
    <property type="molecule type" value="Genomic_DNA"/>
</dbReference>
<dbReference type="SUPFAM" id="SSF63418">
    <property type="entry name" value="MurE/MurF N-terminal domain"/>
    <property type="match status" value="1"/>
</dbReference>
<sequence length="497" mass="51232">MIELSAAEVAEAVDGRLVGVVDPHAATVAAADTDSRAMAPGALFIAKPGETTDGHLFIAEALAAGAVLVLAERETAAEDGTPHPAVIVDDVVAAMARLAAEVVRRIRAHSPTTVIGITGSAGKTTTKDLLRGILEAEGPTVAPQGSYNSEVGVPLTVFTAALETRFLVVEMGADAPGNIRDLAAIVEPDVGVVLMVGSAHAGKFGGAEKIAAVKQELVEAVGGEGTVILNDDDPQVRAMADAARAPVAWITADSMDVAPRAVAAQQVMLDDDGRPQLTLAFGAELVDPDEPRAVELTSGLIGAHHVTNLLAAAAAAAVAGVGPAAIGERLHGRGASSRWRMERTERADGVTILNDAYNASPESMREALRTLAMISRSAGRRSVAVLGAMLELGDESIARHAQLGETVVRLDISRVLVVGEEAYPLYRSAIAEGSWGAEVRWAATADEAEELLADELRTGDVVLFKSSHGAGLRLLGDRVAGRPGDALDGSGKAGTTW</sequence>
<dbReference type="InterPro" id="IPR036615">
    <property type="entry name" value="Mur_ligase_C_dom_sf"/>
</dbReference>
<dbReference type="PANTHER" id="PTHR43024">
    <property type="entry name" value="UDP-N-ACETYLMURAMOYL-TRIPEPTIDE--D-ALANYL-D-ALANINE LIGASE"/>
    <property type="match status" value="1"/>
</dbReference>
<protein>
    <recommendedName>
        <fullName evidence="10 11">UDP-N-acetylmuramoyl-tripeptide--D-alanyl-D-alanine ligase</fullName>
        <ecNumber evidence="10 11">6.3.2.10</ecNumber>
    </recommendedName>
    <alternativeName>
        <fullName evidence="10">D-alanyl-D-alanine-adding enzyme</fullName>
    </alternativeName>
</protein>
<evidence type="ECO:0000256" key="2">
    <source>
        <dbReference type="ARBA" id="ARBA00022598"/>
    </source>
</evidence>
<dbReference type="InterPro" id="IPR036565">
    <property type="entry name" value="Mur-like_cat_sf"/>
</dbReference>
<feature type="domain" description="Mur ligase N-terminal catalytic" evidence="12">
    <location>
        <begin position="33"/>
        <end position="100"/>
    </location>
</feature>
<dbReference type="GO" id="GO:0016874">
    <property type="term" value="F:ligase activity"/>
    <property type="evidence" value="ECO:0007669"/>
    <property type="project" value="UniProtKB-KW"/>
</dbReference>
<proteinExistence type="inferred from homology"/>
<dbReference type="Pfam" id="PF01225">
    <property type="entry name" value="Mur_ligase"/>
    <property type="match status" value="1"/>
</dbReference>
<reference evidence="16" key="1">
    <citation type="journal article" date="2019" name="Int. J. Syst. Evol. Microbiol.">
        <title>The Global Catalogue of Microorganisms (GCM) 10K type strain sequencing project: providing services to taxonomists for standard genome sequencing and annotation.</title>
        <authorList>
            <consortium name="The Broad Institute Genomics Platform"/>
            <consortium name="The Broad Institute Genome Sequencing Center for Infectious Disease"/>
            <person name="Wu L."/>
            <person name="Ma J."/>
        </authorList>
    </citation>
    <scope>NUCLEOTIDE SEQUENCE [LARGE SCALE GENOMIC DNA]</scope>
    <source>
        <strain evidence="16">JCM 11483</strain>
    </source>
</reference>
<evidence type="ECO:0000259" key="12">
    <source>
        <dbReference type="Pfam" id="PF01225"/>
    </source>
</evidence>
<evidence type="ECO:0000256" key="3">
    <source>
        <dbReference type="ARBA" id="ARBA00022618"/>
    </source>
</evidence>
<dbReference type="Pfam" id="PF08245">
    <property type="entry name" value="Mur_ligase_M"/>
    <property type="match status" value="1"/>
</dbReference>
<keyword evidence="5 10" id="KW-0067">ATP-binding</keyword>
<dbReference type="HAMAP" id="MF_02019">
    <property type="entry name" value="MurF"/>
    <property type="match status" value="1"/>
</dbReference>
<keyword evidence="9 10" id="KW-0961">Cell wall biogenesis/degradation</keyword>
<comment type="pathway">
    <text evidence="10 11">Cell wall biogenesis; peptidoglycan biosynthesis.</text>
</comment>
<evidence type="ECO:0000256" key="11">
    <source>
        <dbReference type="RuleBase" id="RU004136"/>
    </source>
</evidence>
<dbReference type="Gene3D" id="3.40.1390.10">
    <property type="entry name" value="MurE/MurF, N-terminal domain"/>
    <property type="match status" value="1"/>
</dbReference>
<keyword evidence="6 10" id="KW-0133">Cell shape</keyword>
<keyword evidence="2 10" id="KW-0436">Ligase</keyword>
<evidence type="ECO:0000313" key="15">
    <source>
        <dbReference type="EMBL" id="GAA3285566.1"/>
    </source>
</evidence>
<feature type="domain" description="Mur ligase central" evidence="14">
    <location>
        <begin position="117"/>
        <end position="316"/>
    </location>
</feature>
<dbReference type="Pfam" id="PF02875">
    <property type="entry name" value="Mur_ligase_C"/>
    <property type="match status" value="1"/>
</dbReference>
<dbReference type="InterPro" id="IPR004101">
    <property type="entry name" value="Mur_ligase_C"/>
</dbReference>
<evidence type="ECO:0000256" key="9">
    <source>
        <dbReference type="ARBA" id="ARBA00023316"/>
    </source>
</evidence>
<dbReference type="InterPro" id="IPR000713">
    <property type="entry name" value="Mur_ligase_N"/>
</dbReference>